<dbReference type="EMBL" id="HACA01000458">
    <property type="protein sequence ID" value="CDW17819.1"/>
    <property type="molecule type" value="Transcribed_RNA"/>
</dbReference>
<organism evidence="1">
    <name type="scientific">Lepeophtheirus salmonis</name>
    <name type="common">Salmon louse</name>
    <name type="synonym">Caligus salmonis</name>
    <dbReference type="NCBI Taxonomy" id="72036"/>
    <lineage>
        <taxon>Eukaryota</taxon>
        <taxon>Metazoa</taxon>
        <taxon>Ecdysozoa</taxon>
        <taxon>Arthropoda</taxon>
        <taxon>Crustacea</taxon>
        <taxon>Multicrustacea</taxon>
        <taxon>Hexanauplia</taxon>
        <taxon>Copepoda</taxon>
        <taxon>Siphonostomatoida</taxon>
        <taxon>Caligidae</taxon>
        <taxon>Lepeophtheirus</taxon>
    </lineage>
</organism>
<evidence type="ECO:0000313" key="1">
    <source>
        <dbReference type="EMBL" id="CDW17819.1"/>
    </source>
</evidence>
<name>A0A0K2SVQ5_LEPSM</name>
<proteinExistence type="predicted"/>
<sequence length="66" mass="7833">MLLTLFLTLLIRNSNHPSLSFFQYARPFNSLHPRSTRTFFPLYNVIIFPSFTAFFATSKFKIIITW</sequence>
<accession>A0A0K2SVQ5</accession>
<dbReference type="AlphaFoldDB" id="A0A0K2SVQ5"/>
<reference evidence="1" key="1">
    <citation type="submission" date="2014-05" db="EMBL/GenBank/DDBJ databases">
        <authorList>
            <person name="Chronopoulou M."/>
        </authorList>
    </citation>
    <scope>NUCLEOTIDE SEQUENCE</scope>
    <source>
        <tissue evidence="1">Whole organism</tissue>
    </source>
</reference>
<protein>
    <submittedName>
        <fullName evidence="1">Uncharacterized protein</fullName>
    </submittedName>
</protein>